<protein>
    <submittedName>
        <fullName evidence="1">Uncharacterized protein</fullName>
    </submittedName>
</protein>
<sequence length="383" mass="43134">MAPQTRNQKQNDQQTSKNQKEKSGVSKNGDSSKTKSLEKNLNAAADAYDKASDSKKEEMQNQLHVHEPKEKPAAMDEDTEKPADTRNVKEEPSEGDMFVSQPKEEQNHVPKTSGNGDADQESDSRPSDEDNHGKIVPRKVGFENGLPSPPRDYDDPLDLVRANPLRELFHGGGSENLGWVSLAFGRAFDVERQGPPNAARFRFKQHGDVSEGEEDGNLDEKSCGSKKRLGRKIYQCGDIVAIQGVVWDSLKGFDHYSSLAPRNWKVGERLARPPMRILVKWNEKVRKGEKPQQITRWEKREAVLKCWQSDEGRGNCTVKCEDELKLGQAVICEKGESMLLCDFKIVEAACRGEKRFEEWEKQQRPGRDRSPTPGLPLRGETPN</sequence>
<evidence type="ECO:0000313" key="2">
    <source>
        <dbReference type="Proteomes" id="UP001148737"/>
    </source>
</evidence>
<proteinExistence type="predicted"/>
<gene>
    <name evidence="1" type="ORF">NLG97_g7506</name>
</gene>
<accession>A0ACC1QMV3</accession>
<evidence type="ECO:0000313" key="1">
    <source>
        <dbReference type="EMBL" id="KAJ3482683.1"/>
    </source>
</evidence>
<comment type="caution">
    <text evidence="1">The sequence shown here is derived from an EMBL/GenBank/DDBJ whole genome shotgun (WGS) entry which is preliminary data.</text>
</comment>
<dbReference type="Proteomes" id="UP001148737">
    <property type="component" value="Unassembled WGS sequence"/>
</dbReference>
<name>A0ACC1QMV3_9HYPO</name>
<organism evidence="1 2">
    <name type="scientific">Lecanicillium saksenae</name>
    <dbReference type="NCBI Taxonomy" id="468837"/>
    <lineage>
        <taxon>Eukaryota</taxon>
        <taxon>Fungi</taxon>
        <taxon>Dikarya</taxon>
        <taxon>Ascomycota</taxon>
        <taxon>Pezizomycotina</taxon>
        <taxon>Sordariomycetes</taxon>
        <taxon>Hypocreomycetidae</taxon>
        <taxon>Hypocreales</taxon>
        <taxon>Cordycipitaceae</taxon>
        <taxon>Lecanicillium</taxon>
    </lineage>
</organism>
<dbReference type="EMBL" id="JANAKD010001157">
    <property type="protein sequence ID" value="KAJ3482683.1"/>
    <property type="molecule type" value="Genomic_DNA"/>
</dbReference>
<reference evidence="1" key="1">
    <citation type="submission" date="2022-07" db="EMBL/GenBank/DDBJ databases">
        <title>Genome Sequence of Lecanicillium saksenae.</title>
        <authorList>
            <person name="Buettner E."/>
        </authorList>
    </citation>
    <scope>NUCLEOTIDE SEQUENCE</scope>
    <source>
        <strain evidence="1">VT-O1</strain>
    </source>
</reference>
<keyword evidence="2" id="KW-1185">Reference proteome</keyword>